<proteinExistence type="predicted"/>
<keyword evidence="2" id="KW-1185">Reference proteome</keyword>
<evidence type="ECO:0000313" key="2">
    <source>
        <dbReference type="Proteomes" id="UP000198836"/>
    </source>
</evidence>
<organism evidence="1 2">
    <name type="scientific">Pedobacter suwonensis</name>
    <dbReference type="NCBI Taxonomy" id="332999"/>
    <lineage>
        <taxon>Bacteria</taxon>
        <taxon>Pseudomonadati</taxon>
        <taxon>Bacteroidota</taxon>
        <taxon>Sphingobacteriia</taxon>
        <taxon>Sphingobacteriales</taxon>
        <taxon>Sphingobacteriaceae</taxon>
        <taxon>Pedobacter</taxon>
    </lineage>
</organism>
<reference evidence="2" key="1">
    <citation type="submission" date="2016-10" db="EMBL/GenBank/DDBJ databases">
        <authorList>
            <person name="Varghese N."/>
            <person name="Submissions S."/>
        </authorList>
    </citation>
    <scope>NUCLEOTIDE SEQUENCE [LARGE SCALE GENOMIC DNA]</scope>
    <source>
        <strain evidence="2">DSM 18130</strain>
    </source>
</reference>
<name>A0A1I0SID4_9SPHI</name>
<accession>A0A1I0SID4</accession>
<sequence>MLKFFNIVLIAIETNRERRNRNSGNILSSTCYAEFIEESLSQNNRFSNGENIKFGDVCHAQLDLSMGILML</sequence>
<dbReference type="EMBL" id="FOJM01000001">
    <property type="protein sequence ID" value="SFA39249.1"/>
    <property type="molecule type" value="Genomic_DNA"/>
</dbReference>
<gene>
    <name evidence="1" type="ORF">SAMN04488511_101402</name>
</gene>
<protein>
    <submittedName>
        <fullName evidence="1">Uncharacterized protein</fullName>
    </submittedName>
</protein>
<dbReference type="Proteomes" id="UP000198836">
    <property type="component" value="Unassembled WGS sequence"/>
</dbReference>
<evidence type="ECO:0000313" key="1">
    <source>
        <dbReference type="EMBL" id="SFA39249.1"/>
    </source>
</evidence>
<dbReference type="RefSeq" id="WP_090979703.1">
    <property type="nucleotide sequence ID" value="NZ_FOJM01000001.1"/>
</dbReference>
<dbReference type="AlphaFoldDB" id="A0A1I0SID4"/>